<dbReference type="Gene3D" id="3.10.50.10">
    <property type="match status" value="1"/>
</dbReference>
<evidence type="ECO:0000313" key="15">
    <source>
        <dbReference type="EMBL" id="KAG9257653.1"/>
    </source>
</evidence>
<dbReference type="EC" id="3.2.1.14" evidence="4"/>
<keyword evidence="16" id="KW-1185">Reference proteome</keyword>
<name>A0A9P8CSC0_9HYPO</name>
<comment type="similarity">
    <text evidence="3">Belongs to the glycosyl hydrolase 18 family. Chitinase class V subfamily.</text>
</comment>
<evidence type="ECO:0000256" key="11">
    <source>
        <dbReference type="RuleBase" id="RU000489"/>
    </source>
</evidence>
<evidence type="ECO:0000256" key="4">
    <source>
        <dbReference type="ARBA" id="ARBA00012729"/>
    </source>
</evidence>
<keyword evidence="7" id="KW-0146">Chitin degradation</keyword>
<dbReference type="InterPro" id="IPR001579">
    <property type="entry name" value="Glyco_hydro_18_chit_AS"/>
</dbReference>
<dbReference type="InterPro" id="IPR001223">
    <property type="entry name" value="Glyco_hydro18_cat"/>
</dbReference>
<feature type="chain" id="PRO_5040349471" description="chitinase" evidence="13">
    <location>
        <begin position="21"/>
        <end position="968"/>
    </location>
</feature>
<dbReference type="PROSITE" id="PS51910">
    <property type="entry name" value="GH18_2"/>
    <property type="match status" value="1"/>
</dbReference>
<dbReference type="GeneID" id="70296449"/>
<dbReference type="InterPro" id="IPR029070">
    <property type="entry name" value="Chitinase_insertion_sf"/>
</dbReference>
<dbReference type="InterPro" id="IPR050314">
    <property type="entry name" value="Glycosyl_Hydrlase_18"/>
</dbReference>
<dbReference type="InterPro" id="IPR017853">
    <property type="entry name" value="GH"/>
</dbReference>
<protein>
    <recommendedName>
        <fullName evidence="4">chitinase</fullName>
        <ecNumber evidence="4">3.2.1.14</ecNumber>
    </recommendedName>
</protein>
<keyword evidence="8" id="KW-0119">Carbohydrate metabolism</keyword>
<dbReference type="GO" id="GO:0006032">
    <property type="term" value="P:chitin catabolic process"/>
    <property type="evidence" value="ECO:0007669"/>
    <property type="project" value="UniProtKB-KW"/>
</dbReference>
<keyword evidence="6 11" id="KW-0378">Hydrolase</keyword>
<dbReference type="InterPro" id="IPR011583">
    <property type="entry name" value="Chitinase_II/V-like_cat"/>
</dbReference>
<dbReference type="AlphaFoldDB" id="A0A9P8CSC0"/>
<evidence type="ECO:0000313" key="16">
    <source>
        <dbReference type="Proteomes" id="UP000887229"/>
    </source>
</evidence>
<comment type="caution">
    <text evidence="15">The sequence shown here is derived from an EMBL/GenBank/DDBJ whole genome shotgun (WGS) entry which is preliminary data.</text>
</comment>
<feature type="region of interest" description="Disordered" evidence="12">
    <location>
        <begin position="934"/>
        <end position="954"/>
    </location>
</feature>
<accession>A0A9P8CSC0</accession>
<gene>
    <name evidence="15" type="ORF">F5Z01DRAFT_679625</name>
</gene>
<dbReference type="CDD" id="cd06548">
    <property type="entry name" value="GH18_chitinase"/>
    <property type="match status" value="1"/>
</dbReference>
<feature type="domain" description="GH18" evidence="14">
    <location>
        <begin position="43"/>
        <end position="375"/>
    </location>
</feature>
<evidence type="ECO:0000256" key="2">
    <source>
        <dbReference type="ARBA" id="ARBA00004613"/>
    </source>
</evidence>
<evidence type="ECO:0000256" key="9">
    <source>
        <dbReference type="ARBA" id="ARBA00023295"/>
    </source>
</evidence>
<dbReference type="PANTHER" id="PTHR11177:SF365">
    <property type="entry name" value="ENDOCHITINASE B"/>
    <property type="match status" value="1"/>
</dbReference>
<dbReference type="InterPro" id="IPR001680">
    <property type="entry name" value="WD40_rpt"/>
</dbReference>
<comment type="subcellular location">
    <subcellularLocation>
        <location evidence="2">Secreted</location>
    </subcellularLocation>
</comment>
<dbReference type="GO" id="GO:0008843">
    <property type="term" value="F:endochitinase activity"/>
    <property type="evidence" value="ECO:0007669"/>
    <property type="project" value="UniProtKB-EC"/>
</dbReference>
<dbReference type="SMART" id="SM00636">
    <property type="entry name" value="Glyco_18"/>
    <property type="match status" value="1"/>
</dbReference>
<dbReference type="GO" id="GO:0008061">
    <property type="term" value="F:chitin binding"/>
    <property type="evidence" value="ECO:0007669"/>
    <property type="project" value="InterPro"/>
</dbReference>
<dbReference type="GO" id="GO:0000272">
    <property type="term" value="P:polysaccharide catabolic process"/>
    <property type="evidence" value="ECO:0007669"/>
    <property type="project" value="UniProtKB-KW"/>
</dbReference>
<keyword evidence="5" id="KW-0964">Secreted</keyword>
<comment type="catalytic activity">
    <reaction evidence="1">
        <text>Random endo-hydrolysis of N-acetyl-beta-D-glucosaminide (1-&gt;4)-beta-linkages in chitin and chitodextrins.</text>
        <dbReference type="EC" id="3.2.1.14"/>
    </reaction>
</comment>
<dbReference type="Gene3D" id="2.130.10.10">
    <property type="entry name" value="YVTN repeat-like/Quinoprotein amine dehydrogenase"/>
    <property type="match status" value="1"/>
</dbReference>
<evidence type="ECO:0000256" key="1">
    <source>
        <dbReference type="ARBA" id="ARBA00000822"/>
    </source>
</evidence>
<evidence type="ECO:0000256" key="5">
    <source>
        <dbReference type="ARBA" id="ARBA00022525"/>
    </source>
</evidence>
<feature type="signal peptide" evidence="13">
    <location>
        <begin position="1"/>
        <end position="20"/>
    </location>
</feature>
<dbReference type="RefSeq" id="XP_046121577.1">
    <property type="nucleotide sequence ID" value="XM_046265546.1"/>
</dbReference>
<dbReference type="Proteomes" id="UP000887229">
    <property type="component" value="Unassembled WGS sequence"/>
</dbReference>
<dbReference type="Pfam" id="PF00704">
    <property type="entry name" value="Glyco_hydro_18"/>
    <property type="match status" value="1"/>
</dbReference>
<keyword evidence="13" id="KW-0732">Signal</keyword>
<dbReference type="OrthoDB" id="10263272at2759"/>
<dbReference type="GO" id="GO:0005576">
    <property type="term" value="C:extracellular region"/>
    <property type="evidence" value="ECO:0007669"/>
    <property type="project" value="UniProtKB-SubCell"/>
</dbReference>
<dbReference type="PANTHER" id="PTHR11177">
    <property type="entry name" value="CHITINASE"/>
    <property type="match status" value="1"/>
</dbReference>
<organism evidence="15 16">
    <name type="scientific">Emericellopsis atlantica</name>
    <dbReference type="NCBI Taxonomy" id="2614577"/>
    <lineage>
        <taxon>Eukaryota</taxon>
        <taxon>Fungi</taxon>
        <taxon>Dikarya</taxon>
        <taxon>Ascomycota</taxon>
        <taxon>Pezizomycotina</taxon>
        <taxon>Sordariomycetes</taxon>
        <taxon>Hypocreomycetidae</taxon>
        <taxon>Hypocreales</taxon>
        <taxon>Bionectriaceae</taxon>
        <taxon>Emericellopsis</taxon>
    </lineage>
</organism>
<dbReference type="EMBL" id="MU251245">
    <property type="protein sequence ID" value="KAG9257653.1"/>
    <property type="molecule type" value="Genomic_DNA"/>
</dbReference>
<evidence type="ECO:0000256" key="13">
    <source>
        <dbReference type="SAM" id="SignalP"/>
    </source>
</evidence>
<dbReference type="InterPro" id="IPR015943">
    <property type="entry name" value="WD40/YVTN_repeat-like_dom_sf"/>
</dbReference>
<evidence type="ECO:0000256" key="6">
    <source>
        <dbReference type="ARBA" id="ARBA00022801"/>
    </source>
</evidence>
<reference evidence="15" key="1">
    <citation type="journal article" date="2021" name="IMA Fungus">
        <title>Genomic characterization of three marine fungi, including Emericellopsis atlantica sp. nov. with signatures of a generalist lifestyle and marine biomass degradation.</title>
        <authorList>
            <person name="Hagestad O.C."/>
            <person name="Hou L."/>
            <person name="Andersen J.H."/>
            <person name="Hansen E.H."/>
            <person name="Altermark B."/>
            <person name="Li C."/>
            <person name="Kuhnert E."/>
            <person name="Cox R.J."/>
            <person name="Crous P.W."/>
            <person name="Spatafora J.W."/>
            <person name="Lail K."/>
            <person name="Amirebrahimi M."/>
            <person name="Lipzen A."/>
            <person name="Pangilinan J."/>
            <person name="Andreopoulos W."/>
            <person name="Hayes R.D."/>
            <person name="Ng V."/>
            <person name="Grigoriev I.V."/>
            <person name="Jackson S.A."/>
            <person name="Sutton T.D.S."/>
            <person name="Dobson A.D.W."/>
            <person name="Rama T."/>
        </authorList>
    </citation>
    <scope>NUCLEOTIDE SEQUENCE</scope>
    <source>
        <strain evidence="15">TS7</strain>
    </source>
</reference>
<proteinExistence type="inferred from homology"/>
<dbReference type="SMART" id="SM00320">
    <property type="entry name" value="WD40"/>
    <property type="match status" value="2"/>
</dbReference>
<dbReference type="InterPro" id="IPR036322">
    <property type="entry name" value="WD40_repeat_dom_sf"/>
</dbReference>
<evidence type="ECO:0000259" key="14">
    <source>
        <dbReference type="PROSITE" id="PS51910"/>
    </source>
</evidence>
<keyword evidence="9 11" id="KW-0326">Glycosidase</keyword>
<evidence type="ECO:0000256" key="7">
    <source>
        <dbReference type="ARBA" id="ARBA00023024"/>
    </source>
</evidence>
<evidence type="ECO:0000256" key="8">
    <source>
        <dbReference type="ARBA" id="ARBA00023277"/>
    </source>
</evidence>
<dbReference type="SUPFAM" id="SSF54556">
    <property type="entry name" value="Chitinase insertion domain"/>
    <property type="match status" value="1"/>
</dbReference>
<evidence type="ECO:0000256" key="12">
    <source>
        <dbReference type="SAM" id="MobiDB-lite"/>
    </source>
</evidence>
<dbReference type="SUPFAM" id="SSF51445">
    <property type="entry name" value="(Trans)glycosidases"/>
    <property type="match status" value="1"/>
</dbReference>
<evidence type="ECO:0000256" key="10">
    <source>
        <dbReference type="ARBA" id="ARBA00023326"/>
    </source>
</evidence>
<dbReference type="PROSITE" id="PS01095">
    <property type="entry name" value="GH18_1"/>
    <property type="match status" value="1"/>
</dbReference>
<sequence>MLFLLYQILALLATVKVAAGLADPGHNVSLDASLDHSKRGTGYINAVYFTNWGIYGRNYQPADLPAQDITHVLYSFMNLDPSGRQLFKVKKANRNVKVILSIGGWTWSTNFPSAAATSTSRANFAKSAVTLVKDWGFDGIDIDWEYPATSTEANNMVLLLKRVRQELDSYAAKYTPGHHFELSIAAPAGPQNFNKLKLKELGQVVDNINLMAYDYSGSWDGVAGHQANIWATKGTDKATPFNTRAAVDAYVAAGVPCYKIILGMPIYGRAFTNTKGPGSAFSGVGPGSWENGIWDYKALPFPGSQMHYNKLLGATWTYDPKSRTMISYDTPAVVRQKVRFEKRRGLGGSMFWEASADKKGTESLILTAKNSMGSLAKKQNCLAYPNSIYDNIRTGKPYLTAIQSLHDQGNRFVPLRDAASSTAERFRMSRPVNMLSSSERLVRHAAASLDPFVASGIPITRENTHSAGPEPSVEPHSTLPRERTAFRSPIVAISPIPVAERQVSRGAVWSVGGLAPMGHPVDDGRGHMIRSGTHAQVYTTPISRGKSTPQSDSEIYQGRIAKALNVDRVRKILDFSGRSTSPQASRDANGRLTKMEAKTKWDGVGVLDAPSLRDDFYCSALAYSTTCHMLAVGLGNSLYTWSEATGANPMNKSSNDSSWITSVAFSSAQGKKSILAIGRADGDLVLQSTFDSCPRFEIRQPWGVACLSWRPRCSMRPSRNPYNPGVSVQTEDLVVGYENGIIYYYVEVTRDTWQGSTTMVAKIAIHFQQICGLAWSTDGMSLASGGNDDLCCIFDANDILGVEQRHETTIQRTDAGDPDAPRVAVWRQSHPPWPRIHRARAATFSLRTLTPGSERHCWIHGAAPEHSYRIAVFSWPDCRQVAAIPWNQGLRALYAVPYPSAPWVGEPSSGGRPVHQGCLVVAASDNSVKFHEVWPDDKKSTTGGPGTLAGSDILESLEGIDKEGDVIR</sequence>
<dbReference type="SUPFAM" id="SSF50978">
    <property type="entry name" value="WD40 repeat-like"/>
    <property type="match status" value="1"/>
</dbReference>
<keyword evidence="10" id="KW-0624">Polysaccharide degradation</keyword>
<dbReference type="FunFam" id="3.10.50.10:FF:000005">
    <property type="entry name" value="Endochitinase B1"/>
    <property type="match status" value="1"/>
</dbReference>
<feature type="region of interest" description="Disordered" evidence="12">
    <location>
        <begin position="462"/>
        <end position="481"/>
    </location>
</feature>
<dbReference type="Gene3D" id="3.20.20.80">
    <property type="entry name" value="Glycosidases"/>
    <property type="match status" value="2"/>
</dbReference>
<evidence type="ECO:0000256" key="3">
    <source>
        <dbReference type="ARBA" id="ARBA00008682"/>
    </source>
</evidence>